<gene>
    <name evidence="3" type="ORF">AB6M95_00280</name>
</gene>
<feature type="chain" id="PRO_5047301748" evidence="1">
    <location>
        <begin position="22"/>
        <end position="341"/>
    </location>
</feature>
<dbReference type="Proteomes" id="UP001568698">
    <property type="component" value="Unassembled WGS sequence"/>
</dbReference>
<reference evidence="3 4" key="1">
    <citation type="submission" date="2024-08" db="EMBL/GenBank/DDBJ databases">
        <title>Sulfate-reducing bacteria isolated from formation water of the oil field in Kazakhstan and description of Pseudodesulfovibrio sp.</title>
        <authorList>
            <person name="Bidzhieva S.K."/>
            <person name="Tourova T.P."/>
            <person name="Grouzdev D.S."/>
            <person name="Beletsky A.V."/>
            <person name="Sokolova D.S."/>
            <person name="Samigullina S.R."/>
            <person name="Poltaraus A.B."/>
            <person name="Avtukh A.N."/>
            <person name="Tereshina V.M."/>
            <person name="Zhaparov N.S."/>
            <person name="Mardanov A.V."/>
            <person name="Nazina T.N."/>
        </authorList>
    </citation>
    <scope>NUCLEOTIDE SEQUENCE [LARGE SCALE GENOMIC DNA]</scope>
    <source>
        <strain evidence="3 4">9FUS</strain>
    </source>
</reference>
<keyword evidence="4" id="KW-1185">Reference proteome</keyword>
<name>A0ABV4JWS4_9BACT</name>
<dbReference type="EMBL" id="JBGLYH010000001">
    <property type="protein sequence ID" value="MEZ7195170.1"/>
    <property type="molecule type" value="Genomic_DNA"/>
</dbReference>
<feature type="domain" description="Autotransporter" evidence="2">
    <location>
        <begin position="89"/>
        <end position="341"/>
    </location>
</feature>
<dbReference type="SMART" id="SM00869">
    <property type="entry name" value="Autotransporter"/>
    <property type="match status" value="1"/>
</dbReference>
<dbReference type="InterPro" id="IPR005546">
    <property type="entry name" value="Autotransporte_beta"/>
</dbReference>
<dbReference type="InterPro" id="IPR036709">
    <property type="entry name" value="Autotransporte_beta_dom_sf"/>
</dbReference>
<dbReference type="PROSITE" id="PS51208">
    <property type="entry name" value="AUTOTRANSPORTER"/>
    <property type="match status" value="1"/>
</dbReference>
<evidence type="ECO:0000259" key="2">
    <source>
        <dbReference type="PROSITE" id="PS51208"/>
    </source>
</evidence>
<dbReference type="SUPFAM" id="SSF103515">
    <property type="entry name" value="Autotransporter"/>
    <property type="match status" value="1"/>
</dbReference>
<comment type="caution">
    <text evidence="3">The sequence shown here is derived from an EMBL/GenBank/DDBJ whole genome shotgun (WGS) entry which is preliminary data.</text>
</comment>
<evidence type="ECO:0000256" key="1">
    <source>
        <dbReference type="SAM" id="SignalP"/>
    </source>
</evidence>
<dbReference type="RefSeq" id="WP_371384725.1">
    <property type="nucleotide sequence ID" value="NZ_JBGLYH010000001.1"/>
</dbReference>
<evidence type="ECO:0000313" key="3">
    <source>
        <dbReference type="EMBL" id="MEZ7195170.1"/>
    </source>
</evidence>
<feature type="signal peptide" evidence="1">
    <location>
        <begin position="1"/>
        <end position="21"/>
    </location>
</feature>
<proteinExistence type="predicted"/>
<accession>A0ABV4JWS4</accession>
<organism evidence="3 4">
    <name type="scientific">Pseudodesulfovibrio karagichevae</name>
    <dbReference type="NCBI Taxonomy" id="3239305"/>
    <lineage>
        <taxon>Bacteria</taxon>
        <taxon>Pseudomonadati</taxon>
        <taxon>Thermodesulfobacteriota</taxon>
        <taxon>Desulfovibrionia</taxon>
        <taxon>Desulfovibrionales</taxon>
        <taxon>Desulfovibrionaceae</taxon>
    </lineage>
</organism>
<evidence type="ECO:0000313" key="4">
    <source>
        <dbReference type="Proteomes" id="UP001568698"/>
    </source>
</evidence>
<dbReference type="Gene3D" id="2.40.128.130">
    <property type="entry name" value="Autotransporter beta-domain"/>
    <property type="match status" value="1"/>
</dbReference>
<dbReference type="Pfam" id="PF03797">
    <property type="entry name" value="Autotransporter"/>
    <property type="match status" value="1"/>
</dbReference>
<sequence>MNRLIMLIAAIVLLAAPAAFAETNGQEQTNTDIVRTAGTQAVTAVTSRIATVAGAGARGVRPTQVSKLDENGNFKFNTDAQELGLASGDSAANIGIWGMGSYINFSSSASGGRYDADYYSAFVGVDWRATSDLLIGIAGGYGSMDLDKKGWNNGTDNGSLKTDHEWTVLPYLAYNFTDSTILDAAFGYTASRYADSDGTNTGHYDATRLLTSIGLTQNYTIDAWTLSGRLGYMYIDGDMGSFSRGGTDIANPDNYLGQITGEAKAAYLYDFGLEPYAALRYMYDVQTSSTPVGSDYDEFEGILGANWYLRNDVTLGLEGGASMGRKDYEAYRGQLYLRYEF</sequence>
<keyword evidence="1" id="KW-0732">Signal</keyword>
<protein>
    <submittedName>
        <fullName evidence="3">Autotransporter outer membrane beta-barrel domain-containing protein</fullName>
    </submittedName>
</protein>